<dbReference type="InterPro" id="IPR036457">
    <property type="entry name" value="PPM-type-like_dom_sf"/>
</dbReference>
<dbReference type="InterPro" id="IPR011050">
    <property type="entry name" value="Pectin_lyase_fold/virulence"/>
</dbReference>
<dbReference type="Pfam" id="PF13672">
    <property type="entry name" value="PP2C_2"/>
    <property type="match status" value="1"/>
</dbReference>
<dbReference type="SUPFAM" id="SSF81606">
    <property type="entry name" value="PP2C-like"/>
    <property type="match status" value="1"/>
</dbReference>
<reference evidence="2" key="1">
    <citation type="submission" date="2020-07" db="EMBL/GenBank/DDBJ databases">
        <title>Huge and variable diversity of episymbiotic CPR bacteria and DPANN archaea in groundwater ecosystems.</title>
        <authorList>
            <person name="He C.Y."/>
            <person name="Keren R."/>
            <person name="Whittaker M."/>
            <person name="Farag I.F."/>
            <person name="Doudna J."/>
            <person name="Cate J.H.D."/>
            <person name="Banfield J.F."/>
        </authorList>
    </citation>
    <scope>NUCLEOTIDE SEQUENCE</scope>
    <source>
        <strain evidence="2">NC_groundwater_672_Ag_B-0.1um_62_36</strain>
    </source>
</reference>
<dbReference type="CDD" id="cd00143">
    <property type="entry name" value="PP2Cc"/>
    <property type="match status" value="1"/>
</dbReference>
<dbReference type="Proteomes" id="UP000769766">
    <property type="component" value="Unassembled WGS sequence"/>
</dbReference>
<gene>
    <name evidence="2" type="ORF">HYY20_13285</name>
</gene>
<dbReference type="InterPro" id="IPR039448">
    <property type="entry name" value="Beta_helix"/>
</dbReference>
<dbReference type="Gene3D" id="3.60.40.10">
    <property type="entry name" value="PPM-type phosphatase domain"/>
    <property type="match status" value="1"/>
</dbReference>
<name>A0A932FXZ0_UNCTE</name>
<dbReference type="SUPFAM" id="SSF51126">
    <property type="entry name" value="Pectin lyase-like"/>
    <property type="match status" value="1"/>
</dbReference>
<evidence type="ECO:0000259" key="1">
    <source>
        <dbReference type="PROSITE" id="PS51746"/>
    </source>
</evidence>
<dbReference type="InterPro" id="IPR012334">
    <property type="entry name" value="Pectin_lyas_fold"/>
</dbReference>
<dbReference type="PROSITE" id="PS51746">
    <property type="entry name" value="PPM_2"/>
    <property type="match status" value="1"/>
</dbReference>
<dbReference type="AlphaFoldDB" id="A0A932FXZ0"/>
<evidence type="ECO:0000313" key="2">
    <source>
        <dbReference type="EMBL" id="MBI2877842.1"/>
    </source>
</evidence>
<dbReference type="SMART" id="SM00332">
    <property type="entry name" value="PP2Cc"/>
    <property type="match status" value="1"/>
</dbReference>
<organism evidence="2 3">
    <name type="scientific">Tectimicrobiota bacterium</name>
    <dbReference type="NCBI Taxonomy" id="2528274"/>
    <lineage>
        <taxon>Bacteria</taxon>
        <taxon>Pseudomonadati</taxon>
        <taxon>Nitrospinota/Tectimicrobiota group</taxon>
        <taxon>Candidatus Tectimicrobiota</taxon>
    </lineage>
</organism>
<comment type="caution">
    <text evidence="2">The sequence shown here is derived from an EMBL/GenBank/DDBJ whole genome shotgun (WGS) entry which is preliminary data.</text>
</comment>
<accession>A0A932FXZ0</accession>
<dbReference type="InterPro" id="IPR001932">
    <property type="entry name" value="PPM-type_phosphatase-like_dom"/>
</dbReference>
<proteinExistence type="predicted"/>
<sequence length="516" mass="56564">MIDGVGGQAAGEVAAQMALAHLRKRLERKTGTPVERIREAITLANNAIYHASQERAQWQGMACVLTAAVIENGKVTIGHVGDTRLYQIHHGQIRKITHDHSPVGEREDAGELSELEAMRHPRRNVIYRDVGAEWHEPNDENFIEVIQISMDPDTALLICSDGLSDLVTSAEIRQVVERNAGNPNRSVSELIELANEAGGKDNISVVVIEGESFSSAKNNAHGVQSDRPGEGYSKRPNLLFRSFKLFVSRPALFIYGVMVGMAWLNADPSRFSIDSLFNEKRSVERHRPTRLVVAPGRARFSTIRQALAQARPGDLIEVAPGEYPEQIRMREGVSLISRHPREAIIRLPQGMPEDRIAVIAHGIRRGWLIGFKILSEAERPLSVGMSLTDAHVEIQDTEISGATEVGILLDGLSQARLRANYIHDNPGTGILIKGKAAPKLINNLILRNGQRAGKGNPGIEVAELARPVLTGNVFAENGSVGVLATSLVNKEELLQKNFFLIQGKGNNVEDIHVVVK</sequence>
<protein>
    <submittedName>
        <fullName evidence="2">Protein phosphatase 2C domain-containing protein</fullName>
    </submittedName>
</protein>
<feature type="domain" description="PPM-type phosphatase" evidence="1">
    <location>
        <begin position="1"/>
        <end position="210"/>
    </location>
</feature>
<dbReference type="Gene3D" id="2.160.20.10">
    <property type="entry name" value="Single-stranded right-handed beta-helix, Pectin lyase-like"/>
    <property type="match status" value="1"/>
</dbReference>
<dbReference type="EMBL" id="JACPRF010000407">
    <property type="protein sequence ID" value="MBI2877842.1"/>
    <property type="molecule type" value="Genomic_DNA"/>
</dbReference>
<dbReference type="SMART" id="SM00331">
    <property type="entry name" value="PP2C_SIG"/>
    <property type="match status" value="1"/>
</dbReference>
<evidence type="ECO:0000313" key="3">
    <source>
        <dbReference type="Proteomes" id="UP000769766"/>
    </source>
</evidence>
<dbReference type="Pfam" id="PF13229">
    <property type="entry name" value="Beta_helix"/>
    <property type="match status" value="1"/>
</dbReference>